<protein>
    <recommendedName>
        <fullName evidence="2">Trimeric autotransporter adhesin YadA-like head domain-containing protein</fullName>
    </recommendedName>
</protein>
<evidence type="ECO:0000313" key="1">
    <source>
        <dbReference type="EMBL" id="QHT04016.1"/>
    </source>
</evidence>
<dbReference type="AlphaFoldDB" id="A0A6C0CGX0"/>
<proteinExistence type="predicted"/>
<name>A0A6C0CGX0_9ZZZZ</name>
<organism evidence="1">
    <name type="scientific">viral metagenome</name>
    <dbReference type="NCBI Taxonomy" id="1070528"/>
    <lineage>
        <taxon>unclassified sequences</taxon>
        <taxon>metagenomes</taxon>
        <taxon>organismal metagenomes</taxon>
    </lineage>
</organism>
<dbReference type="Gene3D" id="2.150.10.10">
    <property type="entry name" value="Serralysin-like metalloprotease, C-terminal"/>
    <property type="match status" value="1"/>
</dbReference>
<evidence type="ECO:0008006" key="2">
    <source>
        <dbReference type="Google" id="ProtNLM"/>
    </source>
</evidence>
<dbReference type="InterPro" id="IPR011049">
    <property type="entry name" value="Serralysin-like_metalloprot_C"/>
</dbReference>
<dbReference type="EMBL" id="MN739421">
    <property type="protein sequence ID" value="QHT04016.1"/>
    <property type="molecule type" value="Genomic_DNA"/>
</dbReference>
<accession>A0A6C0CGX0</accession>
<reference evidence="1" key="1">
    <citation type="journal article" date="2020" name="Nature">
        <title>Giant virus diversity and host interactions through global metagenomics.</title>
        <authorList>
            <person name="Schulz F."/>
            <person name="Roux S."/>
            <person name="Paez-Espino D."/>
            <person name="Jungbluth S."/>
            <person name="Walsh D.A."/>
            <person name="Denef V.J."/>
            <person name="McMahon K.D."/>
            <person name="Konstantinidis K.T."/>
            <person name="Eloe-Fadrosh E.A."/>
            <person name="Kyrpides N.C."/>
            <person name="Woyke T."/>
        </authorList>
    </citation>
    <scope>NUCLEOTIDE SEQUENCE</scope>
    <source>
        <strain evidence="1">GVMAG-M-3300021137-6</strain>
    </source>
</reference>
<sequence>MNGSVYSSTDQINLLKNIFTPQFQVGQGGYFQPTVHTYLPGDVEIGDPTTNYNLFLNGNALATDLKIAAWSGYPAVSTLSLANNRITGVSNITFYSGGNYLDGSVGIVNNLSGVNTINGFNLSLGSSLTIGTDKVFMGAGAGPVITLSDQVCIGLSAGNGNTGRSLVAIGQGAGSGGTNGLGYVVALGFNSGLNNSGGQGVFIGTSAGVGNLGSNTVFIGNSAGSGNMSSNVVALGFQAAMNNTSSDVIAIGTNAAATNSAAFVVAMGHQAAMSNKGSSVVSLGYNAGYQNSGKNCVFLGSNSTSIINTSCTTDNTFYVYSTIQNTPFLQGDMSANVLGIGMKPTPGFALTVQGAVQNTLTISSVSPSTMTLSLTTTNAATRFFVSNNINLSFPSTAPPTGTHWIVTNTSGTGINTTLVGATVLGLLNVTLPATSGGAGRGITFVYTGTGSNYYAF</sequence>